<dbReference type="STRING" id="290397.Adeh_1997"/>
<proteinExistence type="predicted"/>
<dbReference type="PROSITE" id="PS50043">
    <property type="entry name" value="HTH_LUXR_2"/>
    <property type="match status" value="1"/>
</dbReference>
<evidence type="ECO:0000259" key="4">
    <source>
        <dbReference type="PROSITE" id="PS50043"/>
    </source>
</evidence>
<dbReference type="KEGG" id="ade:Adeh_1997"/>
<keyword evidence="1 3" id="KW-0597">Phosphoprotein</keyword>
<feature type="domain" description="Response regulatory" evidence="5">
    <location>
        <begin position="6"/>
        <end position="122"/>
    </location>
</feature>
<dbReference type="SMART" id="SM00421">
    <property type="entry name" value="HTH_LUXR"/>
    <property type="match status" value="1"/>
</dbReference>
<dbReference type="GO" id="GO:0003677">
    <property type="term" value="F:DNA binding"/>
    <property type="evidence" value="ECO:0007669"/>
    <property type="project" value="UniProtKB-KW"/>
</dbReference>
<dbReference type="CDD" id="cd17535">
    <property type="entry name" value="REC_NarL-like"/>
    <property type="match status" value="1"/>
</dbReference>
<dbReference type="InterPro" id="IPR039420">
    <property type="entry name" value="WalR-like"/>
</dbReference>
<keyword evidence="2" id="KW-0238">DNA-binding</keyword>
<dbReference type="PANTHER" id="PTHR43214:SF43">
    <property type="entry name" value="TWO-COMPONENT RESPONSE REGULATOR"/>
    <property type="match status" value="1"/>
</dbReference>
<dbReference type="PROSITE" id="PS50110">
    <property type="entry name" value="RESPONSE_REGULATORY"/>
    <property type="match status" value="1"/>
</dbReference>
<evidence type="ECO:0000313" key="7">
    <source>
        <dbReference type="Proteomes" id="UP000001935"/>
    </source>
</evidence>
<sequence>MSDKIRVLIVDDHAILREGVRALLQLQPDIEVAGEAADGMQALEQVERLDPDVVLMDIAMPGLGGIETSLQLKKLGRRARILILSQYEDREYVRRLLKAGVSGYVLKKSAGAELANAIRAVHRGGLVLDPEVARTAMEEAGPAAPGEADPYESLTDREKQVLKLVAEGRSNKEVADVLGISVKTAMSHREHVMEKLGVHNRTELVRFAIRKGVIRVDE</sequence>
<accession>Q2IJE1</accession>
<dbReference type="Gene3D" id="3.40.50.2300">
    <property type="match status" value="1"/>
</dbReference>
<dbReference type="CDD" id="cd06170">
    <property type="entry name" value="LuxR_C_like"/>
    <property type="match status" value="1"/>
</dbReference>
<evidence type="ECO:0000256" key="1">
    <source>
        <dbReference type="ARBA" id="ARBA00022553"/>
    </source>
</evidence>
<dbReference type="SMART" id="SM00448">
    <property type="entry name" value="REC"/>
    <property type="match status" value="1"/>
</dbReference>
<feature type="modified residue" description="4-aspartylphosphate" evidence="3">
    <location>
        <position position="57"/>
    </location>
</feature>
<dbReference type="RefSeq" id="WP_011421049.1">
    <property type="nucleotide sequence ID" value="NC_007760.1"/>
</dbReference>
<dbReference type="Pfam" id="PF00196">
    <property type="entry name" value="GerE"/>
    <property type="match status" value="1"/>
</dbReference>
<dbReference type="HOGENOM" id="CLU_000445_90_10_7"/>
<dbReference type="InterPro" id="IPR000792">
    <property type="entry name" value="Tscrpt_reg_LuxR_C"/>
</dbReference>
<gene>
    <name evidence="6" type="ordered locus">Adeh_1997</name>
</gene>
<dbReference type="Pfam" id="PF00072">
    <property type="entry name" value="Response_reg"/>
    <property type="match status" value="1"/>
</dbReference>
<dbReference type="PRINTS" id="PR00038">
    <property type="entry name" value="HTHLUXR"/>
</dbReference>
<dbReference type="OrthoDB" id="9780312at2"/>
<dbReference type="SUPFAM" id="SSF46894">
    <property type="entry name" value="C-terminal effector domain of the bipartite response regulators"/>
    <property type="match status" value="1"/>
</dbReference>
<dbReference type="GO" id="GO:0006355">
    <property type="term" value="P:regulation of DNA-templated transcription"/>
    <property type="evidence" value="ECO:0007669"/>
    <property type="project" value="InterPro"/>
</dbReference>
<dbReference type="InterPro" id="IPR058245">
    <property type="entry name" value="NreC/VraR/RcsB-like_REC"/>
</dbReference>
<dbReference type="InterPro" id="IPR016032">
    <property type="entry name" value="Sig_transdc_resp-reg_C-effctor"/>
</dbReference>
<dbReference type="eggNOG" id="COG2197">
    <property type="taxonomic scope" value="Bacteria"/>
</dbReference>
<dbReference type="InterPro" id="IPR001789">
    <property type="entry name" value="Sig_transdc_resp-reg_receiver"/>
</dbReference>
<protein>
    <submittedName>
        <fullName evidence="6">Two component transcriptional regulator, LuxR family</fullName>
    </submittedName>
</protein>
<dbReference type="Proteomes" id="UP000001935">
    <property type="component" value="Chromosome"/>
</dbReference>
<dbReference type="EMBL" id="CP000251">
    <property type="protein sequence ID" value="ABC81767.1"/>
    <property type="molecule type" value="Genomic_DNA"/>
</dbReference>
<organism evidence="6 7">
    <name type="scientific">Anaeromyxobacter dehalogenans (strain 2CP-C)</name>
    <dbReference type="NCBI Taxonomy" id="290397"/>
    <lineage>
        <taxon>Bacteria</taxon>
        <taxon>Pseudomonadati</taxon>
        <taxon>Myxococcota</taxon>
        <taxon>Myxococcia</taxon>
        <taxon>Myxococcales</taxon>
        <taxon>Cystobacterineae</taxon>
        <taxon>Anaeromyxobacteraceae</taxon>
        <taxon>Anaeromyxobacter</taxon>
    </lineage>
</organism>
<dbReference type="GO" id="GO:0000160">
    <property type="term" value="P:phosphorelay signal transduction system"/>
    <property type="evidence" value="ECO:0007669"/>
    <property type="project" value="InterPro"/>
</dbReference>
<dbReference type="SUPFAM" id="SSF52172">
    <property type="entry name" value="CheY-like"/>
    <property type="match status" value="1"/>
</dbReference>
<dbReference type="AlphaFoldDB" id="Q2IJE1"/>
<name>Q2IJE1_ANADE</name>
<evidence type="ECO:0000256" key="2">
    <source>
        <dbReference type="ARBA" id="ARBA00023125"/>
    </source>
</evidence>
<reference evidence="6 7" key="1">
    <citation type="submission" date="2006-01" db="EMBL/GenBank/DDBJ databases">
        <title>Complete sequence of Anaeromyxobacter dehalogenans 2CP-C.</title>
        <authorList>
            <consortium name="US DOE Joint Genome Institute"/>
            <person name="Copeland A."/>
            <person name="Lucas S."/>
            <person name="Lapidus A."/>
            <person name="Barry K."/>
            <person name="Detter J.C."/>
            <person name="Glavina T."/>
            <person name="Hammon N."/>
            <person name="Israni S."/>
            <person name="Pitluck S."/>
            <person name="Brettin T."/>
            <person name="Bruce D."/>
            <person name="Han C."/>
            <person name="Tapia R."/>
            <person name="Gilna P."/>
            <person name="Kiss H."/>
            <person name="Schmutz J."/>
            <person name="Larimer F."/>
            <person name="Land M."/>
            <person name="Kyrpides N."/>
            <person name="Anderson I."/>
            <person name="Sanford R.A."/>
            <person name="Ritalahti K.M."/>
            <person name="Thomas H.S."/>
            <person name="Kirby J.R."/>
            <person name="Zhulin I.B."/>
            <person name="Loeffler F.E."/>
            <person name="Richardson P."/>
        </authorList>
    </citation>
    <scope>NUCLEOTIDE SEQUENCE [LARGE SCALE GENOMIC DNA]</scope>
    <source>
        <strain evidence="6 7">2CP-C</strain>
    </source>
</reference>
<dbReference type="PANTHER" id="PTHR43214">
    <property type="entry name" value="TWO-COMPONENT RESPONSE REGULATOR"/>
    <property type="match status" value="1"/>
</dbReference>
<evidence type="ECO:0000313" key="6">
    <source>
        <dbReference type="EMBL" id="ABC81767.1"/>
    </source>
</evidence>
<evidence type="ECO:0000256" key="3">
    <source>
        <dbReference type="PROSITE-ProRule" id="PRU00169"/>
    </source>
</evidence>
<evidence type="ECO:0000259" key="5">
    <source>
        <dbReference type="PROSITE" id="PS50110"/>
    </source>
</evidence>
<dbReference type="InterPro" id="IPR011006">
    <property type="entry name" value="CheY-like_superfamily"/>
</dbReference>
<feature type="domain" description="HTH luxR-type" evidence="4">
    <location>
        <begin position="147"/>
        <end position="212"/>
    </location>
</feature>